<keyword evidence="2" id="KW-1185">Reference proteome</keyword>
<proteinExistence type="predicted"/>
<feature type="non-terminal residue" evidence="1">
    <location>
        <position position="87"/>
    </location>
</feature>
<reference evidence="1" key="1">
    <citation type="submission" date="2021-02" db="EMBL/GenBank/DDBJ databases">
        <authorList>
            <person name="Dougan E. K."/>
            <person name="Rhodes N."/>
            <person name="Thang M."/>
            <person name="Chan C."/>
        </authorList>
    </citation>
    <scope>NUCLEOTIDE SEQUENCE</scope>
</reference>
<dbReference type="Proteomes" id="UP000654075">
    <property type="component" value="Unassembled WGS sequence"/>
</dbReference>
<evidence type="ECO:0000313" key="2">
    <source>
        <dbReference type="Proteomes" id="UP000654075"/>
    </source>
</evidence>
<accession>A0A813D6Z1</accession>
<protein>
    <submittedName>
        <fullName evidence="1">Uncharacterized protein</fullName>
    </submittedName>
</protein>
<dbReference type="AlphaFoldDB" id="A0A813D6Z1"/>
<gene>
    <name evidence="1" type="ORF">PGLA1383_LOCUS1482</name>
</gene>
<organism evidence="1 2">
    <name type="scientific">Polarella glacialis</name>
    <name type="common">Dinoflagellate</name>
    <dbReference type="NCBI Taxonomy" id="89957"/>
    <lineage>
        <taxon>Eukaryota</taxon>
        <taxon>Sar</taxon>
        <taxon>Alveolata</taxon>
        <taxon>Dinophyceae</taxon>
        <taxon>Suessiales</taxon>
        <taxon>Suessiaceae</taxon>
        <taxon>Polarella</taxon>
    </lineage>
</organism>
<name>A0A813D6Z1_POLGL</name>
<comment type="caution">
    <text evidence="1">The sequence shown here is derived from an EMBL/GenBank/DDBJ whole genome shotgun (WGS) entry which is preliminary data.</text>
</comment>
<feature type="non-terminal residue" evidence="1">
    <location>
        <position position="1"/>
    </location>
</feature>
<evidence type="ECO:0000313" key="1">
    <source>
        <dbReference type="EMBL" id="CAE8582486.1"/>
    </source>
</evidence>
<dbReference type="EMBL" id="CAJNNV010000400">
    <property type="protein sequence ID" value="CAE8582486.1"/>
    <property type="molecule type" value="Genomic_DNA"/>
</dbReference>
<sequence length="87" mass="9222">VAGDEGKCSGRWWRRLSDGLLLREAPRHCPWQGGGSLWGEFEVPAAGESLALTADGSGGALTLTVELERRGKPLFVQLSNGTGDADQ</sequence>